<proteinExistence type="predicted"/>
<dbReference type="GO" id="GO:0005829">
    <property type="term" value="C:cytosol"/>
    <property type="evidence" value="ECO:0007669"/>
    <property type="project" value="TreeGrafter"/>
</dbReference>
<dbReference type="InterPro" id="IPR016032">
    <property type="entry name" value="Sig_transdc_resp-reg_C-effctor"/>
</dbReference>
<evidence type="ECO:0000256" key="2">
    <source>
        <dbReference type="ARBA" id="ARBA00023012"/>
    </source>
</evidence>
<accession>G6EDN3</accession>
<dbReference type="GO" id="GO:0000976">
    <property type="term" value="F:transcription cis-regulatory region binding"/>
    <property type="evidence" value="ECO:0007669"/>
    <property type="project" value="TreeGrafter"/>
</dbReference>
<gene>
    <name evidence="9" type="primary">kdpE</name>
    <name evidence="9" type="ORF">NSU_2454</name>
</gene>
<dbReference type="PANTHER" id="PTHR48111">
    <property type="entry name" value="REGULATOR OF RPOS"/>
    <property type="match status" value="1"/>
</dbReference>
<evidence type="ECO:0000256" key="5">
    <source>
        <dbReference type="ARBA" id="ARBA00023163"/>
    </source>
</evidence>
<keyword evidence="1" id="KW-0597">Phosphoprotein</keyword>
<dbReference type="STRING" id="1088721.JI59_07810"/>
<sequence>MHELKACTEMGEMMASLDTAKKADQHKGAKHGFCWLASGDIPKDMDLRRSGWKLVERDRPSEECIGVFYAAGLDNMGWMHILSSFGVEMRRHVLVTGVELAHERATLLQIGFGDVVSSDISLEELEARASRVSEALQWLPRHRKIGSLSLDLLAREAFGDDKPLNLNPREFALLWRLADCVGHTVSKQSLIQDVWRMGFVPETNSIAVHMSRLRRKLSFVGLSGMIETSSPGGYRLTLPEEADEGPGVRSQYGKVAPSGALGRPAKH</sequence>
<keyword evidence="10" id="KW-1185">Reference proteome</keyword>
<keyword evidence="4 6" id="KW-0238">DNA-binding</keyword>
<dbReference type="SUPFAM" id="SSF46894">
    <property type="entry name" value="C-terminal effector domain of the bipartite response regulators"/>
    <property type="match status" value="1"/>
</dbReference>
<dbReference type="AlphaFoldDB" id="G6EDN3"/>
<keyword evidence="3" id="KW-0805">Transcription regulation</keyword>
<evidence type="ECO:0000256" key="1">
    <source>
        <dbReference type="ARBA" id="ARBA00022553"/>
    </source>
</evidence>
<dbReference type="Gene3D" id="1.10.10.10">
    <property type="entry name" value="Winged helix-like DNA-binding domain superfamily/Winged helix DNA-binding domain"/>
    <property type="match status" value="1"/>
</dbReference>
<dbReference type="PROSITE" id="PS51755">
    <property type="entry name" value="OMPR_PHOB"/>
    <property type="match status" value="1"/>
</dbReference>
<dbReference type="InterPro" id="IPR039420">
    <property type="entry name" value="WalR-like"/>
</dbReference>
<dbReference type="CDD" id="cd00383">
    <property type="entry name" value="trans_reg_C"/>
    <property type="match status" value="1"/>
</dbReference>
<name>G6EDN3_9SPHN</name>
<dbReference type="GO" id="GO:0032993">
    <property type="term" value="C:protein-DNA complex"/>
    <property type="evidence" value="ECO:0007669"/>
    <property type="project" value="TreeGrafter"/>
</dbReference>
<evidence type="ECO:0000256" key="4">
    <source>
        <dbReference type="ARBA" id="ARBA00023125"/>
    </source>
</evidence>
<keyword evidence="5" id="KW-0804">Transcription</keyword>
<dbReference type="InterPro" id="IPR001867">
    <property type="entry name" value="OmpR/PhoB-type_DNA-bd"/>
</dbReference>
<evidence type="ECO:0000313" key="10">
    <source>
        <dbReference type="Proteomes" id="UP000004030"/>
    </source>
</evidence>
<keyword evidence="2" id="KW-0902">Two-component regulatory system</keyword>
<reference evidence="9 10" key="1">
    <citation type="journal article" date="2012" name="J. Bacteriol.">
        <title>Genome sequence of benzo(a)pyrene-degrading bacterium Novosphingobium pentaromativorans US6-1.</title>
        <authorList>
            <person name="Luo Y.R."/>
            <person name="Kang S.G."/>
            <person name="Kim S.J."/>
            <person name="Kim M.R."/>
            <person name="Li N."/>
            <person name="Lee J.H."/>
            <person name="Kwon K.K."/>
        </authorList>
    </citation>
    <scope>NUCLEOTIDE SEQUENCE [LARGE SCALE GENOMIC DNA]</scope>
    <source>
        <strain evidence="9 10">US6-1</strain>
    </source>
</reference>
<dbReference type="PANTHER" id="PTHR48111:SF1">
    <property type="entry name" value="TWO-COMPONENT RESPONSE REGULATOR ORR33"/>
    <property type="match status" value="1"/>
</dbReference>
<dbReference type="InterPro" id="IPR036388">
    <property type="entry name" value="WH-like_DNA-bd_sf"/>
</dbReference>
<dbReference type="Pfam" id="PF00486">
    <property type="entry name" value="Trans_reg_C"/>
    <property type="match status" value="1"/>
</dbReference>
<feature type="domain" description="OmpR/PhoB-type" evidence="8">
    <location>
        <begin position="140"/>
        <end position="238"/>
    </location>
</feature>
<dbReference type="EMBL" id="AGFM01000037">
    <property type="protein sequence ID" value="EHJ60521.1"/>
    <property type="molecule type" value="Genomic_DNA"/>
</dbReference>
<feature type="region of interest" description="Disordered" evidence="7">
    <location>
        <begin position="240"/>
        <end position="267"/>
    </location>
</feature>
<dbReference type="Proteomes" id="UP000004030">
    <property type="component" value="Unassembled WGS sequence"/>
</dbReference>
<evidence type="ECO:0000256" key="7">
    <source>
        <dbReference type="SAM" id="MobiDB-lite"/>
    </source>
</evidence>
<evidence type="ECO:0000259" key="8">
    <source>
        <dbReference type="PROSITE" id="PS51755"/>
    </source>
</evidence>
<dbReference type="GO" id="GO:0006355">
    <property type="term" value="P:regulation of DNA-templated transcription"/>
    <property type="evidence" value="ECO:0007669"/>
    <property type="project" value="InterPro"/>
</dbReference>
<evidence type="ECO:0000256" key="3">
    <source>
        <dbReference type="ARBA" id="ARBA00023015"/>
    </source>
</evidence>
<evidence type="ECO:0000256" key="6">
    <source>
        <dbReference type="PROSITE-ProRule" id="PRU01091"/>
    </source>
</evidence>
<comment type="caution">
    <text evidence="9">The sequence shown here is derived from an EMBL/GenBank/DDBJ whole genome shotgun (WGS) entry which is preliminary data.</text>
</comment>
<feature type="DNA-binding region" description="OmpR/PhoB-type" evidence="6">
    <location>
        <begin position="140"/>
        <end position="238"/>
    </location>
</feature>
<evidence type="ECO:0000313" key="9">
    <source>
        <dbReference type="EMBL" id="EHJ60521.1"/>
    </source>
</evidence>
<dbReference type="eggNOG" id="COG0745">
    <property type="taxonomic scope" value="Bacteria"/>
</dbReference>
<dbReference type="SMART" id="SM00862">
    <property type="entry name" value="Trans_reg_C"/>
    <property type="match status" value="1"/>
</dbReference>
<dbReference type="PATRIC" id="fig|1088721.3.peg.2424"/>
<organism evidence="9 10">
    <name type="scientific">Novosphingobium pentaromativorans US6-1</name>
    <dbReference type="NCBI Taxonomy" id="1088721"/>
    <lineage>
        <taxon>Bacteria</taxon>
        <taxon>Pseudomonadati</taxon>
        <taxon>Pseudomonadota</taxon>
        <taxon>Alphaproteobacteria</taxon>
        <taxon>Sphingomonadales</taxon>
        <taxon>Sphingomonadaceae</taxon>
        <taxon>Novosphingobium</taxon>
    </lineage>
</organism>
<dbReference type="GO" id="GO:0000156">
    <property type="term" value="F:phosphorelay response regulator activity"/>
    <property type="evidence" value="ECO:0007669"/>
    <property type="project" value="TreeGrafter"/>
</dbReference>
<protein>
    <submittedName>
        <fullName evidence="9">Two component response regulator KdpE</fullName>
    </submittedName>
</protein>